<dbReference type="EMBL" id="CABEID010000001">
    <property type="protein sequence ID" value="VTS24865.1"/>
    <property type="molecule type" value="Genomic_DNA"/>
</dbReference>
<evidence type="ECO:0000313" key="2">
    <source>
        <dbReference type="Proteomes" id="UP000403538"/>
    </source>
</evidence>
<evidence type="ECO:0000313" key="1">
    <source>
        <dbReference type="EMBL" id="VTS24865.1"/>
    </source>
</evidence>
<accession>A0A4U9YES6</accession>
<dbReference type="AlphaFoldDB" id="A0A4U9YES6"/>
<dbReference type="RefSeq" id="WP_126406592.1">
    <property type="nucleotide sequence ID" value="NZ_CABEID010000001.1"/>
</dbReference>
<name>A0A4U9YES6_STRAP</name>
<organism evidence="1 2">
    <name type="scientific">Streptococcus anginosus</name>
    <dbReference type="NCBI Taxonomy" id="1328"/>
    <lineage>
        <taxon>Bacteria</taxon>
        <taxon>Bacillati</taxon>
        <taxon>Bacillota</taxon>
        <taxon>Bacilli</taxon>
        <taxon>Lactobacillales</taxon>
        <taxon>Streptococcaceae</taxon>
        <taxon>Streptococcus</taxon>
        <taxon>Streptococcus anginosus group</taxon>
    </lineage>
</organism>
<dbReference type="Pfam" id="PF08820">
    <property type="entry name" value="DUF1803"/>
    <property type="match status" value="1"/>
</dbReference>
<proteinExistence type="predicted"/>
<sequence length="223" mass="26685">MIKVINPSRLTRQPFFHELINYLDQHDDVTLREIKREFANFPNIDRSIEDYIKAGYVLRKNKRYHQSVPLLENVTALSLDQEVFVRDDSPLYQELLNMRFETHLTNQTNQAILVEKTDFLREQLTLSNYFYRLKQQYPLINQQQKLYDLVGDVNPEYALKYMTTFLLKYGRKTELMQKRRDIFVDALVILGYIAPNEAGKYELKLDFDKETLTFRVKETLDKL</sequence>
<dbReference type="Proteomes" id="UP000403538">
    <property type="component" value="Unassembled WGS sequence"/>
</dbReference>
<gene>
    <name evidence="1" type="ORF">NCTC11062_00484</name>
</gene>
<dbReference type="InterPro" id="IPR014924">
    <property type="entry name" value="DUF1803"/>
</dbReference>
<protein>
    <submittedName>
        <fullName evidence="1">Hypothetical cytosolic protein</fullName>
    </submittedName>
</protein>
<reference evidence="1 2" key="1">
    <citation type="submission" date="2019-05" db="EMBL/GenBank/DDBJ databases">
        <authorList>
            <consortium name="Pathogen Informatics"/>
        </authorList>
    </citation>
    <scope>NUCLEOTIDE SEQUENCE [LARGE SCALE GENOMIC DNA]</scope>
    <source>
        <strain evidence="1 2">NCTC11062</strain>
    </source>
</reference>